<dbReference type="Proteomes" id="UP000807542">
    <property type="component" value="Unassembled WGS sequence"/>
</dbReference>
<dbReference type="PANTHER" id="PTHR30118:SF11">
    <property type="entry name" value="HTH-TYPE TRANSCRIPTIONAL REGULATOR YIDZ"/>
    <property type="match status" value="1"/>
</dbReference>
<name>A0A9D7AIE8_9GAMM</name>
<dbReference type="InterPro" id="IPR005119">
    <property type="entry name" value="LysR_subst-bd"/>
</dbReference>
<evidence type="ECO:0000256" key="4">
    <source>
        <dbReference type="ARBA" id="ARBA00023163"/>
    </source>
</evidence>
<evidence type="ECO:0000313" key="8">
    <source>
        <dbReference type="Proteomes" id="UP000807542"/>
    </source>
</evidence>
<evidence type="ECO:0000256" key="1">
    <source>
        <dbReference type="ARBA" id="ARBA00009437"/>
    </source>
</evidence>
<evidence type="ECO:0000313" key="7">
    <source>
        <dbReference type="EMBL" id="MBK5176587.1"/>
    </source>
</evidence>
<gene>
    <name evidence="7" type="ORF">I2492_09655</name>
    <name evidence="6" type="ORF">I2493_11730</name>
</gene>
<keyword evidence="4" id="KW-0804">Transcription</keyword>
<dbReference type="PANTHER" id="PTHR30118">
    <property type="entry name" value="HTH-TYPE TRANSCRIPTIONAL REGULATOR LEUO-RELATED"/>
    <property type="match status" value="1"/>
</dbReference>
<dbReference type="SUPFAM" id="SSF53850">
    <property type="entry name" value="Periplasmic binding protein-like II"/>
    <property type="match status" value="1"/>
</dbReference>
<evidence type="ECO:0000259" key="5">
    <source>
        <dbReference type="PROSITE" id="PS50931"/>
    </source>
</evidence>
<dbReference type="GO" id="GO:0003677">
    <property type="term" value="F:DNA binding"/>
    <property type="evidence" value="ECO:0007669"/>
    <property type="project" value="UniProtKB-KW"/>
</dbReference>
<organism evidence="7 8">
    <name type="scientific">Limnobaculum xujianqingii</name>
    <dbReference type="NCBI Taxonomy" id="2738837"/>
    <lineage>
        <taxon>Bacteria</taxon>
        <taxon>Pseudomonadati</taxon>
        <taxon>Pseudomonadota</taxon>
        <taxon>Gammaproteobacteria</taxon>
        <taxon>Enterobacterales</taxon>
        <taxon>Budviciaceae</taxon>
        <taxon>Limnobaculum</taxon>
    </lineage>
</organism>
<dbReference type="AlphaFoldDB" id="A0A9D7AIE8"/>
<comment type="caution">
    <text evidence="7">The sequence shown here is derived from an EMBL/GenBank/DDBJ whole genome shotgun (WGS) entry which is preliminary data.</text>
</comment>
<dbReference type="Pfam" id="PF00126">
    <property type="entry name" value="HTH_1"/>
    <property type="match status" value="1"/>
</dbReference>
<keyword evidence="9" id="KW-1185">Reference proteome</keyword>
<sequence>MMNNFDMNWILVFNAIYEEKSITKASRRLDISEKNTGLILKKMRNYFSNPLFIRNRSGFSPTPFSTELYKDFYRIESIFSQVLDHQYHSENDKNKILKLSMKPQYEFFFSQVYNRLANQLTGYAFDFNTEDNPEEEIKKLRHGLIDIYISQNAVEDSFIHNEIMLSYSLSICLVLSKKHARYQSIVEEGVFNNEDFISCTRYEILEDYVFEQLGIKPNILFRRDSMFDILSIIDNHNIILICPSYFQTLIENDNRLTVIRMKDPNLIMRTLYYCYAKNNVKRNDIEYINTIIKNEIKLIASKIESNE</sequence>
<protein>
    <submittedName>
        <fullName evidence="7">LysR family transcriptional regulator</fullName>
    </submittedName>
</protein>
<dbReference type="SUPFAM" id="SSF46785">
    <property type="entry name" value="Winged helix' DNA-binding domain"/>
    <property type="match status" value="1"/>
</dbReference>
<dbReference type="InterPro" id="IPR036390">
    <property type="entry name" value="WH_DNA-bd_sf"/>
</dbReference>
<dbReference type="EMBL" id="JADRCQ010000002">
    <property type="protein sequence ID" value="MBK5073682.1"/>
    <property type="molecule type" value="Genomic_DNA"/>
</dbReference>
<accession>A0A9D7AIE8</accession>
<dbReference type="Gene3D" id="1.10.10.10">
    <property type="entry name" value="Winged helix-like DNA-binding domain superfamily/Winged helix DNA-binding domain"/>
    <property type="match status" value="1"/>
</dbReference>
<dbReference type="PROSITE" id="PS50931">
    <property type="entry name" value="HTH_LYSR"/>
    <property type="match status" value="1"/>
</dbReference>
<evidence type="ECO:0000313" key="6">
    <source>
        <dbReference type="EMBL" id="MBK5073682.1"/>
    </source>
</evidence>
<dbReference type="Gene3D" id="3.40.190.290">
    <property type="match status" value="1"/>
</dbReference>
<dbReference type="GO" id="GO:0003700">
    <property type="term" value="F:DNA-binding transcription factor activity"/>
    <property type="evidence" value="ECO:0007669"/>
    <property type="project" value="InterPro"/>
</dbReference>
<reference evidence="7 9" key="1">
    <citation type="submission" date="2020-11" db="EMBL/GenBank/DDBJ databases">
        <title>Insectihabitans protaetiae gen. nov. sp. nov. and Insectihabitans allomyrinae sp. nov., isolated from larvae of Protaetia brevitarsis seulensis and Allomyrina dichotoma, respectively.</title>
        <authorList>
            <person name="Lee S.D."/>
            <person name="Byeon Y.-S."/>
            <person name="Kim S.-M."/>
            <person name="Yang H.L."/>
            <person name="Kim I.S."/>
        </authorList>
    </citation>
    <scope>NUCLEOTIDE SEQUENCE</scope>
    <source>
        <strain evidence="7">CWB-B4</strain>
        <strain evidence="6 9">CWB-B43</strain>
    </source>
</reference>
<evidence type="ECO:0000256" key="2">
    <source>
        <dbReference type="ARBA" id="ARBA00023015"/>
    </source>
</evidence>
<proteinExistence type="inferred from homology"/>
<keyword evidence="2" id="KW-0805">Transcription regulation</keyword>
<evidence type="ECO:0000256" key="3">
    <source>
        <dbReference type="ARBA" id="ARBA00023125"/>
    </source>
</evidence>
<dbReference type="CDD" id="cd05466">
    <property type="entry name" value="PBP2_LTTR_substrate"/>
    <property type="match status" value="1"/>
</dbReference>
<dbReference type="InterPro" id="IPR050389">
    <property type="entry name" value="LysR-type_TF"/>
</dbReference>
<keyword evidence="3" id="KW-0238">DNA-binding</keyword>
<dbReference type="InterPro" id="IPR036388">
    <property type="entry name" value="WH-like_DNA-bd_sf"/>
</dbReference>
<dbReference type="RefSeq" id="WP_228398455.1">
    <property type="nucleotide sequence ID" value="NZ_JADRCP010000002.1"/>
</dbReference>
<comment type="similarity">
    <text evidence="1">Belongs to the LysR transcriptional regulatory family.</text>
</comment>
<feature type="domain" description="HTH lysR-type" evidence="5">
    <location>
        <begin position="5"/>
        <end position="62"/>
    </location>
</feature>
<dbReference type="Pfam" id="PF03466">
    <property type="entry name" value="LysR_substrate"/>
    <property type="match status" value="1"/>
</dbReference>
<dbReference type="InterPro" id="IPR000847">
    <property type="entry name" value="LysR_HTH_N"/>
</dbReference>
<evidence type="ECO:0000313" key="9">
    <source>
        <dbReference type="Proteomes" id="UP001296969"/>
    </source>
</evidence>
<dbReference type="Proteomes" id="UP001296969">
    <property type="component" value="Unassembled WGS sequence"/>
</dbReference>
<dbReference type="EMBL" id="JADRCP010000002">
    <property type="protein sequence ID" value="MBK5176587.1"/>
    <property type="molecule type" value="Genomic_DNA"/>
</dbReference>